<evidence type="ECO:0000313" key="2">
    <source>
        <dbReference type="Proteomes" id="UP001291623"/>
    </source>
</evidence>
<protein>
    <submittedName>
        <fullName evidence="1">Uncharacterized protein</fullName>
    </submittedName>
</protein>
<name>A0AAE1VX40_9SOLA</name>
<keyword evidence="2" id="KW-1185">Reference proteome</keyword>
<proteinExistence type="predicted"/>
<dbReference type="AlphaFoldDB" id="A0AAE1VX40"/>
<dbReference type="Proteomes" id="UP001291623">
    <property type="component" value="Unassembled WGS sequence"/>
</dbReference>
<gene>
    <name evidence="1" type="ORF">RND71_003481</name>
</gene>
<dbReference type="InterPro" id="IPR008942">
    <property type="entry name" value="ENTH_VHS"/>
</dbReference>
<reference evidence="1" key="1">
    <citation type="submission" date="2023-12" db="EMBL/GenBank/DDBJ databases">
        <title>Genome assembly of Anisodus tanguticus.</title>
        <authorList>
            <person name="Wang Y.-J."/>
        </authorList>
    </citation>
    <scope>NUCLEOTIDE SEQUENCE</scope>
    <source>
        <strain evidence="1">KB-2021</strain>
        <tissue evidence="1">Leaf</tissue>
    </source>
</reference>
<dbReference type="EMBL" id="JAVYJV010000002">
    <property type="protein sequence ID" value="KAK4377185.1"/>
    <property type="molecule type" value="Genomic_DNA"/>
</dbReference>
<sequence length="138" mass="15631">MDDIDSDSPTVIVDFPVESILPLDEVSQVTVMFSLGSCTQRNLKILCYKPNKRRTRVNDTENIGGVFTRFLNKTSGSNVRKKTQSLVVLVDDKERIQEVSQKAATSKDNLMGRIKQGYGHPQRRSLNTIYTKSYNEES</sequence>
<evidence type="ECO:0000313" key="1">
    <source>
        <dbReference type="EMBL" id="KAK4377185.1"/>
    </source>
</evidence>
<dbReference type="Gene3D" id="1.25.40.90">
    <property type="match status" value="1"/>
</dbReference>
<comment type="caution">
    <text evidence="1">The sequence shown here is derived from an EMBL/GenBank/DDBJ whole genome shotgun (WGS) entry which is preliminary data.</text>
</comment>
<organism evidence="1 2">
    <name type="scientific">Anisodus tanguticus</name>
    <dbReference type="NCBI Taxonomy" id="243964"/>
    <lineage>
        <taxon>Eukaryota</taxon>
        <taxon>Viridiplantae</taxon>
        <taxon>Streptophyta</taxon>
        <taxon>Embryophyta</taxon>
        <taxon>Tracheophyta</taxon>
        <taxon>Spermatophyta</taxon>
        <taxon>Magnoliopsida</taxon>
        <taxon>eudicotyledons</taxon>
        <taxon>Gunneridae</taxon>
        <taxon>Pentapetalae</taxon>
        <taxon>asterids</taxon>
        <taxon>lamiids</taxon>
        <taxon>Solanales</taxon>
        <taxon>Solanaceae</taxon>
        <taxon>Solanoideae</taxon>
        <taxon>Hyoscyameae</taxon>
        <taxon>Anisodus</taxon>
    </lineage>
</organism>
<accession>A0AAE1VX40</accession>